<dbReference type="InterPro" id="IPR057135">
    <property type="entry name" value="At4g27190-like_LRR"/>
</dbReference>
<reference evidence="3 4" key="1">
    <citation type="journal article" date="2013" name="Genome Biol.">
        <title>The genome sequence of the most widely cultivated cacao type and its use to identify candidate genes regulating pod color.</title>
        <authorList>
            <person name="Motamayor J.C."/>
            <person name="Mockaitis K."/>
            <person name="Schmutz J."/>
            <person name="Haiminen N."/>
            <person name="Iii D.L."/>
            <person name="Cornejo O."/>
            <person name="Findley S.D."/>
            <person name="Zheng P."/>
            <person name="Utro F."/>
            <person name="Royaert S."/>
            <person name="Saski C."/>
            <person name="Jenkins J."/>
            <person name="Podicheti R."/>
            <person name="Zhao M."/>
            <person name="Scheffler B.E."/>
            <person name="Stack J.C."/>
            <person name="Feltus F.A."/>
            <person name="Mustiga G.M."/>
            <person name="Amores F."/>
            <person name="Phillips W."/>
            <person name="Marelli J.P."/>
            <person name="May G.D."/>
            <person name="Shapiro H."/>
            <person name="Ma J."/>
            <person name="Bustamante C.D."/>
            <person name="Schnell R.J."/>
            <person name="Main D."/>
            <person name="Gilbert D."/>
            <person name="Parida L."/>
            <person name="Kuhn D.N."/>
        </authorList>
    </citation>
    <scope>NUCLEOTIDE SEQUENCE [LARGE SCALE GENOMIC DNA]</scope>
    <source>
        <strain evidence="4">cv. Matina 1-6</strain>
    </source>
</reference>
<dbReference type="InParanoid" id="A0A061FS71"/>
<dbReference type="EMBL" id="CM001888">
    <property type="protein sequence ID" value="EOY19512.1"/>
    <property type="molecule type" value="Genomic_DNA"/>
</dbReference>
<accession>A0A061FS71</accession>
<evidence type="ECO:0000313" key="4">
    <source>
        <dbReference type="Proteomes" id="UP000026915"/>
    </source>
</evidence>
<proteinExistence type="predicted"/>
<dbReference type="SUPFAM" id="SSF52047">
    <property type="entry name" value="RNI-like"/>
    <property type="match status" value="1"/>
</dbReference>
<dbReference type="InterPro" id="IPR032675">
    <property type="entry name" value="LRR_dom_sf"/>
</dbReference>
<dbReference type="OMA" id="ARVIWND"/>
<dbReference type="Proteomes" id="UP000026915">
    <property type="component" value="Chromosome 10"/>
</dbReference>
<evidence type="ECO:0000256" key="1">
    <source>
        <dbReference type="ARBA" id="ARBA00022821"/>
    </source>
</evidence>
<keyword evidence="4" id="KW-1185">Reference proteome</keyword>
<organism evidence="3 4">
    <name type="scientific">Theobroma cacao</name>
    <name type="common">Cacao</name>
    <name type="synonym">Cocoa</name>
    <dbReference type="NCBI Taxonomy" id="3641"/>
    <lineage>
        <taxon>Eukaryota</taxon>
        <taxon>Viridiplantae</taxon>
        <taxon>Streptophyta</taxon>
        <taxon>Embryophyta</taxon>
        <taxon>Tracheophyta</taxon>
        <taxon>Spermatophyta</taxon>
        <taxon>Magnoliopsida</taxon>
        <taxon>eudicotyledons</taxon>
        <taxon>Gunneridae</taxon>
        <taxon>Pentapetalae</taxon>
        <taxon>rosids</taxon>
        <taxon>malvids</taxon>
        <taxon>Malvales</taxon>
        <taxon>Malvaceae</taxon>
        <taxon>Byttnerioideae</taxon>
        <taxon>Theobroma</taxon>
    </lineage>
</organism>
<sequence length="195" mass="22224">MHKLKCVLSLEFKKLFSLHSEELYLSDLGNDKGCDTINFPLKQNLVNLEYVIVGNCVKIFQIQAGHFFSRVELIQLKHLYQLQGPIEVASLQCLKGLCVSECSRLKFLLSPMLARNLPQLINLVVEYCKELEEIIDMDQTSASSSQGYLQPISFPNLKYIQIQEYSNLKSLFPLVSPILFQNSKTSQFMGLLNLS</sequence>
<feature type="domain" description="Disease resistance protein At4g27190-like leucine-rich repeats" evidence="2">
    <location>
        <begin position="74"/>
        <end position="143"/>
    </location>
</feature>
<dbReference type="PANTHER" id="PTHR33463">
    <property type="entry name" value="NB-ARC DOMAIN-CONTAINING PROTEIN-RELATED"/>
    <property type="match status" value="1"/>
</dbReference>
<name>A0A061FS71_THECC</name>
<evidence type="ECO:0000259" key="2">
    <source>
        <dbReference type="Pfam" id="PF23247"/>
    </source>
</evidence>
<dbReference type="Pfam" id="PF23247">
    <property type="entry name" value="LRR_RPS2"/>
    <property type="match status" value="1"/>
</dbReference>
<dbReference type="HOGENOM" id="CLU_1398594_0_0_1"/>
<dbReference type="InterPro" id="IPR050905">
    <property type="entry name" value="Plant_NBS-LRR"/>
</dbReference>
<evidence type="ECO:0000313" key="3">
    <source>
        <dbReference type="EMBL" id="EOY19512.1"/>
    </source>
</evidence>
<dbReference type="Gramene" id="EOY19512">
    <property type="protein sequence ID" value="EOY19512"/>
    <property type="gene ID" value="TCM_044636"/>
</dbReference>
<gene>
    <name evidence="3" type="ORF">TCM_044636</name>
</gene>
<dbReference type="Gene3D" id="3.80.10.10">
    <property type="entry name" value="Ribonuclease Inhibitor"/>
    <property type="match status" value="1"/>
</dbReference>
<dbReference type="AlphaFoldDB" id="A0A061FS71"/>
<protein>
    <recommendedName>
        <fullName evidence="2">Disease resistance protein At4g27190-like leucine-rich repeats domain-containing protein</fullName>
    </recommendedName>
</protein>
<keyword evidence="1" id="KW-0611">Plant defense</keyword>